<evidence type="ECO:0000313" key="8">
    <source>
        <dbReference type="Proteomes" id="UP000565572"/>
    </source>
</evidence>
<dbReference type="EMBL" id="JACHZG010000001">
    <property type="protein sequence ID" value="MBB3326392.1"/>
    <property type="molecule type" value="Genomic_DNA"/>
</dbReference>
<dbReference type="Pfam" id="PF08281">
    <property type="entry name" value="Sigma70_r4_2"/>
    <property type="match status" value="1"/>
</dbReference>
<dbReference type="Gene3D" id="1.10.10.10">
    <property type="entry name" value="Winged helix-like DNA-binding domain superfamily/Winged helix DNA-binding domain"/>
    <property type="match status" value="1"/>
</dbReference>
<dbReference type="NCBIfam" id="TIGR02937">
    <property type="entry name" value="sigma70-ECF"/>
    <property type="match status" value="1"/>
</dbReference>
<dbReference type="GO" id="GO:0003677">
    <property type="term" value="F:DNA binding"/>
    <property type="evidence" value="ECO:0007669"/>
    <property type="project" value="UniProtKB-KW"/>
</dbReference>
<dbReference type="Proteomes" id="UP000565572">
    <property type="component" value="Unassembled WGS sequence"/>
</dbReference>
<proteinExistence type="inferred from homology"/>
<evidence type="ECO:0000256" key="5">
    <source>
        <dbReference type="ARBA" id="ARBA00023163"/>
    </source>
</evidence>
<keyword evidence="3" id="KW-0731">Sigma factor</keyword>
<keyword evidence="4" id="KW-0238">DNA-binding</keyword>
<sequence length="101" mass="11672">MIVNGHVSRWRRWRRRVVPVGLSEPETAAGTPLPAEDVLVARQLLDGLPVRQRAAVFLRFYDDLSYRDIADILGCREATARSYIHRALQQLKQHLETESHR</sequence>
<dbReference type="InterPro" id="IPR014284">
    <property type="entry name" value="RNA_pol_sigma-70_dom"/>
</dbReference>
<dbReference type="AlphaFoldDB" id="A0A7W5P6I1"/>
<organism evidence="7 8">
    <name type="scientific">Microlunatus antarcticus</name>
    <dbReference type="NCBI Taxonomy" id="53388"/>
    <lineage>
        <taxon>Bacteria</taxon>
        <taxon>Bacillati</taxon>
        <taxon>Actinomycetota</taxon>
        <taxon>Actinomycetes</taxon>
        <taxon>Propionibacteriales</taxon>
        <taxon>Propionibacteriaceae</taxon>
        <taxon>Microlunatus</taxon>
    </lineage>
</organism>
<reference evidence="7 8" key="1">
    <citation type="submission" date="2020-08" db="EMBL/GenBank/DDBJ databases">
        <title>Sequencing the genomes of 1000 actinobacteria strains.</title>
        <authorList>
            <person name="Klenk H.-P."/>
        </authorList>
    </citation>
    <scope>NUCLEOTIDE SEQUENCE [LARGE SCALE GENOMIC DNA]</scope>
    <source>
        <strain evidence="7 8">DSM 11053</strain>
    </source>
</reference>
<dbReference type="InterPro" id="IPR013324">
    <property type="entry name" value="RNA_pol_sigma_r3/r4-like"/>
</dbReference>
<comment type="similarity">
    <text evidence="1">Belongs to the sigma-70 factor family. ECF subfamily.</text>
</comment>
<evidence type="ECO:0000256" key="2">
    <source>
        <dbReference type="ARBA" id="ARBA00023015"/>
    </source>
</evidence>
<evidence type="ECO:0000256" key="1">
    <source>
        <dbReference type="ARBA" id="ARBA00010641"/>
    </source>
</evidence>
<dbReference type="GO" id="GO:0016987">
    <property type="term" value="F:sigma factor activity"/>
    <property type="evidence" value="ECO:0007669"/>
    <property type="project" value="UniProtKB-KW"/>
</dbReference>
<evidence type="ECO:0000256" key="3">
    <source>
        <dbReference type="ARBA" id="ARBA00023082"/>
    </source>
</evidence>
<dbReference type="InterPro" id="IPR013249">
    <property type="entry name" value="RNA_pol_sigma70_r4_t2"/>
</dbReference>
<gene>
    <name evidence="7" type="ORF">FHX39_001336</name>
</gene>
<feature type="domain" description="RNA polymerase sigma factor 70 region 4 type 2" evidence="6">
    <location>
        <begin position="42"/>
        <end position="91"/>
    </location>
</feature>
<dbReference type="PANTHER" id="PTHR43133:SF8">
    <property type="entry name" value="RNA POLYMERASE SIGMA FACTOR HI_1459-RELATED"/>
    <property type="match status" value="1"/>
</dbReference>
<keyword evidence="5" id="KW-0804">Transcription</keyword>
<dbReference type="PANTHER" id="PTHR43133">
    <property type="entry name" value="RNA POLYMERASE ECF-TYPE SIGMA FACTO"/>
    <property type="match status" value="1"/>
</dbReference>
<evidence type="ECO:0000259" key="6">
    <source>
        <dbReference type="Pfam" id="PF08281"/>
    </source>
</evidence>
<accession>A0A7W5P6I1</accession>
<dbReference type="InterPro" id="IPR036388">
    <property type="entry name" value="WH-like_DNA-bd_sf"/>
</dbReference>
<keyword evidence="8" id="KW-1185">Reference proteome</keyword>
<evidence type="ECO:0000256" key="4">
    <source>
        <dbReference type="ARBA" id="ARBA00023125"/>
    </source>
</evidence>
<evidence type="ECO:0000313" key="7">
    <source>
        <dbReference type="EMBL" id="MBB3326392.1"/>
    </source>
</evidence>
<name>A0A7W5P6I1_9ACTN</name>
<dbReference type="GO" id="GO:0006352">
    <property type="term" value="P:DNA-templated transcription initiation"/>
    <property type="evidence" value="ECO:0007669"/>
    <property type="project" value="InterPro"/>
</dbReference>
<dbReference type="SUPFAM" id="SSF88659">
    <property type="entry name" value="Sigma3 and sigma4 domains of RNA polymerase sigma factors"/>
    <property type="match status" value="1"/>
</dbReference>
<protein>
    <submittedName>
        <fullName evidence="7">RNA polymerase sigma factor (Sigma-70 family)</fullName>
    </submittedName>
</protein>
<keyword evidence="2" id="KW-0805">Transcription regulation</keyword>
<comment type="caution">
    <text evidence="7">The sequence shown here is derived from an EMBL/GenBank/DDBJ whole genome shotgun (WGS) entry which is preliminary data.</text>
</comment>
<dbReference type="InterPro" id="IPR039425">
    <property type="entry name" value="RNA_pol_sigma-70-like"/>
</dbReference>
<dbReference type="CDD" id="cd06171">
    <property type="entry name" value="Sigma70_r4"/>
    <property type="match status" value="1"/>
</dbReference>